<keyword evidence="1" id="KW-0472">Membrane</keyword>
<feature type="transmembrane region" description="Helical" evidence="1">
    <location>
        <begin position="175"/>
        <end position="192"/>
    </location>
</feature>
<keyword evidence="1" id="KW-0812">Transmembrane</keyword>
<dbReference type="AlphaFoldDB" id="A0A7W9T3H0"/>
<feature type="transmembrane region" description="Helical" evidence="1">
    <location>
        <begin position="105"/>
        <end position="126"/>
    </location>
</feature>
<keyword evidence="3" id="KW-1185">Reference proteome</keyword>
<proteinExistence type="predicted"/>
<keyword evidence="1" id="KW-1133">Transmembrane helix</keyword>
<feature type="transmembrane region" description="Helical" evidence="1">
    <location>
        <begin position="133"/>
        <end position="163"/>
    </location>
</feature>
<reference evidence="2 3" key="1">
    <citation type="submission" date="2020-08" db="EMBL/GenBank/DDBJ databases">
        <title>Genomic Encyclopedia of Type Strains, Phase IV (KMG-IV): sequencing the most valuable type-strain genomes for metagenomic binning, comparative biology and taxonomic classification.</title>
        <authorList>
            <person name="Goeker M."/>
        </authorList>
    </citation>
    <scope>NUCLEOTIDE SEQUENCE [LARGE SCALE GENOMIC DNA]</scope>
    <source>
        <strain evidence="2 3">DSM 26718</strain>
    </source>
</reference>
<protein>
    <submittedName>
        <fullName evidence="2">Membrane-associated phospholipid phosphatase</fullName>
    </submittedName>
</protein>
<gene>
    <name evidence="2" type="ORF">HNQ93_003680</name>
</gene>
<dbReference type="RefSeq" id="WP_183404866.1">
    <property type="nucleotide sequence ID" value="NZ_JACHGG010000006.1"/>
</dbReference>
<evidence type="ECO:0000313" key="3">
    <source>
        <dbReference type="Proteomes" id="UP000532746"/>
    </source>
</evidence>
<organism evidence="2 3">
    <name type="scientific">Hymenobacter luteus</name>
    <dbReference type="NCBI Taxonomy" id="1411122"/>
    <lineage>
        <taxon>Bacteria</taxon>
        <taxon>Pseudomonadati</taxon>
        <taxon>Bacteroidota</taxon>
        <taxon>Cytophagia</taxon>
        <taxon>Cytophagales</taxon>
        <taxon>Hymenobacteraceae</taxon>
        <taxon>Hymenobacter</taxon>
    </lineage>
</organism>
<dbReference type="Proteomes" id="UP000532746">
    <property type="component" value="Unassembled WGS sequence"/>
</dbReference>
<sequence>MVFSASVRRMAAVVSGLGHPLVTATAFAAFMAGRRLQGAAAAWVLGSVVALTLFISLWSLWQTRRGVYSNFDVSQRAQRRSFYPVLLGGVGLATAALFWQPVGQFRYGLLAVWLQLLLCYGLNFWLKVSLHAALSFFLACAVLHLHVGWGLLALGIATLIAASRLVLQRHTVPELVVGTLVGLLAGAGLVCLPPHLAA</sequence>
<name>A0A7W9T3H0_9BACT</name>
<dbReference type="EMBL" id="JACHGG010000006">
    <property type="protein sequence ID" value="MBB6060805.1"/>
    <property type="molecule type" value="Genomic_DNA"/>
</dbReference>
<feature type="transmembrane region" description="Helical" evidence="1">
    <location>
        <begin position="38"/>
        <end position="61"/>
    </location>
</feature>
<comment type="caution">
    <text evidence="2">The sequence shown here is derived from an EMBL/GenBank/DDBJ whole genome shotgun (WGS) entry which is preliminary data.</text>
</comment>
<accession>A0A7W9T3H0</accession>
<evidence type="ECO:0000256" key="1">
    <source>
        <dbReference type="SAM" id="Phobius"/>
    </source>
</evidence>
<evidence type="ECO:0000313" key="2">
    <source>
        <dbReference type="EMBL" id="MBB6060805.1"/>
    </source>
</evidence>
<feature type="transmembrane region" description="Helical" evidence="1">
    <location>
        <begin position="82"/>
        <end position="99"/>
    </location>
</feature>